<evidence type="ECO:0000259" key="12">
    <source>
        <dbReference type="Pfam" id="PF01634"/>
    </source>
</evidence>
<dbReference type="PANTHER" id="PTHR21403">
    <property type="entry name" value="ATP PHOSPHORIBOSYLTRANSFERASE ATP-PRTASE"/>
    <property type="match status" value="1"/>
</dbReference>
<evidence type="ECO:0000256" key="5">
    <source>
        <dbReference type="ARBA" id="ARBA00020998"/>
    </source>
</evidence>
<comment type="subcellular location">
    <subcellularLocation>
        <location evidence="11">Cytoplasm</location>
    </subcellularLocation>
</comment>
<keyword evidence="7 11" id="KW-0328">Glycosyltransferase</keyword>
<dbReference type="RefSeq" id="WP_029940756.1">
    <property type="nucleotide sequence ID" value="NZ_BSOO01000016.1"/>
</dbReference>
<evidence type="ECO:0000256" key="3">
    <source>
        <dbReference type="ARBA" id="ARBA00007955"/>
    </source>
</evidence>
<keyword evidence="15" id="KW-1185">Reference proteome</keyword>
<dbReference type="SUPFAM" id="SSF54913">
    <property type="entry name" value="GlnB-like"/>
    <property type="match status" value="1"/>
</dbReference>
<dbReference type="InterPro" id="IPR015867">
    <property type="entry name" value="N-reg_PII/ATP_PRibTrfase_C"/>
</dbReference>
<evidence type="ECO:0000256" key="9">
    <source>
        <dbReference type="ARBA" id="ARBA00023102"/>
    </source>
</evidence>
<sequence>MLVDADRLHIAIQKNGRLSDTSRELLKDAGLRLQNGRNALTARVENFPADIMFVRDDDIPTFVADGVCEFGIVGGNVLEEFRLSSGEPAVEVVAPLGTARCSLKLAAPEASAWEGPQSLEGQRIATSYPRIVARWLEEQGVTATVVKMNGAVELAPRLRIAPFICDLVSTGATLEANGLKAVADVYDSEAVLIRTTRPISDAARAQGEALLSRIQGVLTTKDAKYILLNASSEALPAITRILPGAEAPTIIPLHGRPGHFAVHAVCQESVFWETLEQLKGAGASAILVLPIEKMMM</sequence>
<dbReference type="NCBIfam" id="TIGR00070">
    <property type="entry name" value="hisG"/>
    <property type="match status" value="1"/>
</dbReference>
<organism evidence="14 15">
    <name type="scientific">Sphingomonas astaxanthinifaciens DSM 22298</name>
    <dbReference type="NCBI Taxonomy" id="1123267"/>
    <lineage>
        <taxon>Bacteria</taxon>
        <taxon>Pseudomonadati</taxon>
        <taxon>Pseudomonadota</taxon>
        <taxon>Alphaproteobacteria</taxon>
        <taxon>Sphingomonadales</taxon>
        <taxon>Sphingomonadaceae</taxon>
        <taxon>Sphingomonas</taxon>
    </lineage>
</organism>
<dbReference type="PANTHER" id="PTHR21403:SF8">
    <property type="entry name" value="ATP PHOSPHORIBOSYLTRANSFERASE"/>
    <property type="match status" value="1"/>
</dbReference>
<evidence type="ECO:0000256" key="1">
    <source>
        <dbReference type="ARBA" id="ARBA00000915"/>
    </source>
</evidence>
<dbReference type="InterPro" id="IPR011322">
    <property type="entry name" value="N-reg_PII-like_a/b"/>
</dbReference>
<accession>A0ABQ5Z7P7</accession>
<feature type="domain" description="Histidine biosynthesis HisG C-terminal" evidence="13">
    <location>
        <begin position="222"/>
        <end position="293"/>
    </location>
</feature>
<dbReference type="InterPro" id="IPR013115">
    <property type="entry name" value="HisG_C"/>
</dbReference>
<evidence type="ECO:0000256" key="4">
    <source>
        <dbReference type="ARBA" id="ARBA00011946"/>
    </source>
</evidence>
<dbReference type="Proteomes" id="UP001156703">
    <property type="component" value="Unassembled WGS sequence"/>
</dbReference>
<keyword evidence="11" id="KW-0963">Cytoplasm</keyword>
<dbReference type="Pfam" id="PF01634">
    <property type="entry name" value="HisG"/>
    <property type="match status" value="1"/>
</dbReference>
<dbReference type="GO" id="GO:0016757">
    <property type="term" value="F:glycosyltransferase activity"/>
    <property type="evidence" value="ECO:0007669"/>
    <property type="project" value="UniProtKB-KW"/>
</dbReference>
<dbReference type="EC" id="2.4.2.17" evidence="4 11"/>
<protein>
    <recommendedName>
        <fullName evidence="5 11">ATP phosphoribosyltransferase</fullName>
        <shortName evidence="11">ATP-PRT</shortName>
        <shortName evidence="11">ATP-PRTase</shortName>
        <ecNumber evidence="4 11">2.4.2.17</ecNumber>
    </recommendedName>
</protein>
<dbReference type="EMBL" id="BSOO01000016">
    <property type="protein sequence ID" value="GLR47974.1"/>
    <property type="molecule type" value="Genomic_DNA"/>
</dbReference>
<evidence type="ECO:0000259" key="13">
    <source>
        <dbReference type="Pfam" id="PF08029"/>
    </source>
</evidence>
<evidence type="ECO:0000256" key="10">
    <source>
        <dbReference type="ARBA" id="ARBA00024861"/>
    </source>
</evidence>
<evidence type="ECO:0000256" key="2">
    <source>
        <dbReference type="ARBA" id="ARBA00004667"/>
    </source>
</evidence>
<comment type="pathway">
    <text evidence="2 11">Amino-acid biosynthesis; L-histidine biosynthesis; L-histidine from 5-phospho-alpha-D-ribose 1-diphosphate: step 1/9.</text>
</comment>
<evidence type="ECO:0000256" key="8">
    <source>
        <dbReference type="ARBA" id="ARBA00022679"/>
    </source>
</evidence>
<keyword evidence="11" id="KW-0460">Magnesium</keyword>
<keyword evidence="6 11" id="KW-0028">Amino-acid biosynthesis</keyword>
<dbReference type="Gene3D" id="3.40.190.10">
    <property type="entry name" value="Periplasmic binding protein-like II"/>
    <property type="match status" value="2"/>
</dbReference>
<comment type="cofactor">
    <cofactor evidence="11">
        <name>Mg(2+)</name>
        <dbReference type="ChEBI" id="CHEBI:18420"/>
    </cofactor>
</comment>
<dbReference type="NCBIfam" id="TIGR03455">
    <property type="entry name" value="HisG_C-term"/>
    <property type="match status" value="1"/>
</dbReference>
<evidence type="ECO:0000313" key="14">
    <source>
        <dbReference type="EMBL" id="GLR47974.1"/>
    </source>
</evidence>
<dbReference type="HAMAP" id="MF_00079">
    <property type="entry name" value="HisG_Long"/>
    <property type="match status" value="1"/>
</dbReference>
<dbReference type="InterPro" id="IPR013820">
    <property type="entry name" value="ATP_PRibTrfase_cat"/>
</dbReference>
<name>A0ABQ5Z7P7_9SPHN</name>
<keyword evidence="11" id="KW-0067">ATP-binding</keyword>
<proteinExistence type="inferred from homology"/>
<evidence type="ECO:0000256" key="7">
    <source>
        <dbReference type="ARBA" id="ARBA00022676"/>
    </source>
</evidence>
<keyword evidence="11" id="KW-0547">Nucleotide-binding</keyword>
<keyword evidence="11" id="KW-0479">Metal-binding</keyword>
<dbReference type="Pfam" id="PF08029">
    <property type="entry name" value="HisG_C"/>
    <property type="match status" value="1"/>
</dbReference>
<dbReference type="InterPro" id="IPR001348">
    <property type="entry name" value="ATP_PRibTrfase_HisG"/>
</dbReference>
<dbReference type="InterPro" id="IPR020621">
    <property type="entry name" value="ATP-PRT_HisG_long"/>
</dbReference>
<gene>
    <name evidence="11 14" type="primary">hisG</name>
    <name evidence="14" type="ORF">GCM10007925_16870</name>
</gene>
<dbReference type="SUPFAM" id="SSF53850">
    <property type="entry name" value="Periplasmic binding protein-like II"/>
    <property type="match status" value="1"/>
</dbReference>
<evidence type="ECO:0000256" key="6">
    <source>
        <dbReference type="ARBA" id="ARBA00022605"/>
    </source>
</evidence>
<reference evidence="15" key="1">
    <citation type="journal article" date="2019" name="Int. J. Syst. Evol. Microbiol.">
        <title>The Global Catalogue of Microorganisms (GCM) 10K type strain sequencing project: providing services to taxonomists for standard genome sequencing and annotation.</title>
        <authorList>
            <consortium name="The Broad Institute Genomics Platform"/>
            <consortium name="The Broad Institute Genome Sequencing Center for Infectious Disease"/>
            <person name="Wu L."/>
            <person name="Ma J."/>
        </authorList>
    </citation>
    <scope>NUCLEOTIDE SEQUENCE [LARGE SCALE GENOMIC DNA]</scope>
    <source>
        <strain evidence="15">NBRC 102146</strain>
    </source>
</reference>
<evidence type="ECO:0000256" key="11">
    <source>
        <dbReference type="HAMAP-Rule" id="MF_00079"/>
    </source>
</evidence>
<comment type="caution">
    <text evidence="14">The sequence shown here is derived from an EMBL/GenBank/DDBJ whole genome shotgun (WGS) entry which is preliminary data.</text>
</comment>
<comment type="activity regulation">
    <text evidence="11">Feedback inhibited by histidine.</text>
</comment>
<keyword evidence="8 11" id="KW-0808">Transferase</keyword>
<keyword evidence="9 11" id="KW-0368">Histidine biosynthesis</keyword>
<evidence type="ECO:0000313" key="15">
    <source>
        <dbReference type="Proteomes" id="UP001156703"/>
    </source>
</evidence>
<feature type="domain" description="ATP phosphoribosyltransferase catalytic" evidence="12">
    <location>
        <begin position="55"/>
        <end position="216"/>
    </location>
</feature>
<dbReference type="Gene3D" id="3.30.70.120">
    <property type="match status" value="1"/>
</dbReference>
<comment type="similarity">
    <text evidence="3 11">Belongs to the ATP phosphoribosyltransferase family. Long subfamily.</text>
</comment>
<comment type="catalytic activity">
    <reaction evidence="1 11">
        <text>1-(5-phospho-beta-D-ribosyl)-ATP + diphosphate = 5-phospho-alpha-D-ribose 1-diphosphate + ATP</text>
        <dbReference type="Rhea" id="RHEA:18473"/>
        <dbReference type="ChEBI" id="CHEBI:30616"/>
        <dbReference type="ChEBI" id="CHEBI:33019"/>
        <dbReference type="ChEBI" id="CHEBI:58017"/>
        <dbReference type="ChEBI" id="CHEBI:73183"/>
        <dbReference type="EC" id="2.4.2.17"/>
    </reaction>
</comment>
<comment type="function">
    <text evidence="10 11">Catalyzes the condensation of ATP and 5-phosphoribose 1-diphosphate to form N'-(5'-phosphoribosyl)-ATP (PR-ATP). Has a crucial role in the pathway because the rate of histidine biosynthesis seems to be controlled primarily by regulation of HisG enzymatic activity.</text>
</comment>